<evidence type="ECO:0000313" key="1">
    <source>
        <dbReference type="EMBL" id="EMD37297.1"/>
    </source>
</evidence>
<dbReference type="EMBL" id="KB445796">
    <property type="protein sequence ID" value="EMD37297.1"/>
    <property type="molecule type" value="Genomic_DNA"/>
</dbReference>
<dbReference type="Proteomes" id="UP000016930">
    <property type="component" value="Unassembled WGS sequence"/>
</dbReference>
<accession>M2RFQ7</accession>
<dbReference type="AlphaFoldDB" id="M2RFQ7"/>
<name>M2RFQ7_CERS8</name>
<dbReference type="OrthoDB" id="2931494at2759"/>
<reference evidence="1 2" key="1">
    <citation type="journal article" date="2012" name="Proc. Natl. Acad. Sci. U.S.A.">
        <title>Comparative genomics of Ceriporiopsis subvermispora and Phanerochaete chrysosporium provide insight into selective ligninolysis.</title>
        <authorList>
            <person name="Fernandez-Fueyo E."/>
            <person name="Ruiz-Duenas F.J."/>
            <person name="Ferreira P."/>
            <person name="Floudas D."/>
            <person name="Hibbett D.S."/>
            <person name="Canessa P."/>
            <person name="Larrondo L.F."/>
            <person name="James T.Y."/>
            <person name="Seelenfreund D."/>
            <person name="Lobos S."/>
            <person name="Polanco R."/>
            <person name="Tello M."/>
            <person name="Honda Y."/>
            <person name="Watanabe T."/>
            <person name="Watanabe T."/>
            <person name="Ryu J.S."/>
            <person name="Kubicek C.P."/>
            <person name="Schmoll M."/>
            <person name="Gaskell J."/>
            <person name="Hammel K.E."/>
            <person name="St John F.J."/>
            <person name="Vanden Wymelenberg A."/>
            <person name="Sabat G."/>
            <person name="Splinter BonDurant S."/>
            <person name="Syed K."/>
            <person name="Yadav J.S."/>
            <person name="Doddapaneni H."/>
            <person name="Subramanian V."/>
            <person name="Lavin J.L."/>
            <person name="Oguiza J.A."/>
            <person name="Perez G."/>
            <person name="Pisabarro A.G."/>
            <person name="Ramirez L."/>
            <person name="Santoyo F."/>
            <person name="Master E."/>
            <person name="Coutinho P.M."/>
            <person name="Henrissat B."/>
            <person name="Lombard V."/>
            <person name="Magnuson J.K."/>
            <person name="Kuees U."/>
            <person name="Hori C."/>
            <person name="Igarashi K."/>
            <person name="Samejima M."/>
            <person name="Held B.W."/>
            <person name="Barry K.W."/>
            <person name="LaButti K.M."/>
            <person name="Lapidus A."/>
            <person name="Lindquist E.A."/>
            <person name="Lucas S.M."/>
            <person name="Riley R."/>
            <person name="Salamov A.A."/>
            <person name="Hoffmeister D."/>
            <person name="Schwenk D."/>
            <person name="Hadar Y."/>
            <person name="Yarden O."/>
            <person name="de Vries R.P."/>
            <person name="Wiebenga A."/>
            <person name="Stenlid J."/>
            <person name="Eastwood D."/>
            <person name="Grigoriev I.V."/>
            <person name="Berka R.M."/>
            <person name="Blanchette R.A."/>
            <person name="Kersten P."/>
            <person name="Martinez A.T."/>
            <person name="Vicuna R."/>
            <person name="Cullen D."/>
        </authorList>
    </citation>
    <scope>NUCLEOTIDE SEQUENCE [LARGE SCALE GENOMIC DNA]</scope>
    <source>
        <strain evidence="1 2">B</strain>
    </source>
</reference>
<sequence length="233" mass="26212">MLGLRNEILSTTSFGPRAHLEGVNIPPGLKLPPLDLVRLEAEQLPECQRDGIGSIRAVFYSQKRGIVTGDNDDRPLPEPLAWNTSFPNLFKFSYFAHTQDVPVELLEPVIFTLKMFIRVLEESTEDQLRAIGHYLPNQDAKKANYVMLANSRFKLCQHLMKSVIDRPAEAMPYFEAAVQADQLNMGKATKAPWLANPLLWTQYCEARTLAGVFTDETKVALEHALMAMDSPKV</sequence>
<evidence type="ECO:0000313" key="2">
    <source>
        <dbReference type="Proteomes" id="UP000016930"/>
    </source>
</evidence>
<keyword evidence="2" id="KW-1185">Reference proteome</keyword>
<feature type="non-terminal residue" evidence="1">
    <location>
        <position position="233"/>
    </location>
</feature>
<gene>
    <name evidence="1" type="ORF">CERSUDRAFT_113947</name>
</gene>
<organism evidence="1 2">
    <name type="scientific">Ceriporiopsis subvermispora (strain B)</name>
    <name type="common">White-rot fungus</name>
    <name type="synonym">Gelatoporia subvermispora</name>
    <dbReference type="NCBI Taxonomy" id="914234"/>
    <lineage>
        <taxon>Eukaryota</taxon>
        <taxon>Fungi</taxon>
        <taxon>Dikarya</taxon>
        <taxon>Basidiomycota</taxon>
        <taxon>Agaricomycotina</taxon>
        <taxon>Agaricomycetes</taxon>
        <taxon>Polyporales</taxon>
        <taxon>Gelatoporiaceae</taxon>
        <taxon>Gelatoporia</taxon>
    </lineage>
</organism>
<dbReference type="HOGENOM" id="CLU_1192323_0_0_1"/>
<dbReference type="STRING" id="914234.M2RFQ7"/>
<proteinExistence type="predicted"/>
<protein>
    <submittedName>
        <fullName evidence="1">Uncharacterized protein</fullName>
    </submittedName>
</protein>